<sequence length="277" mass="27765">MDRFATRARMSVPRALASEALRLRRSPLAAVHLVCACAAGAAIGAYFAFAPWDATLGADAYMQMLGAMMPLMVGIVCGLAVDEERRAGRLANLTGAPSRHIAILAKAAMLWLAGAATLALATAIFCAALALAGRLALGPAHIVLAWGGLCLGSAPLYLLELALAIRLSRNAAIAVGSAGLVLAFFSVGGLAHGLMTGELTGIAGTGVLGAVPFAWPARLGSLGVEAGIAAAARDAALGAQICGAASALGCASLAVSGAGTAALAIWFNRFEDRSTDV</sequence>
<feature type="transmembrane region" description="Helical" evidence="1">
    <location>
        <begin position="138"/>
        <end position="159"/>
    </location>
</feature>
<dbReference type="Proteomes" id="UP001529421">
    <property type="component" value="Unassembled WGS sequence"/>
</dbReference>
<evidence type="ECO:0000256" key="1">
    <source>
        <dbReference type="SAM" id="Phobius"/>
    </source>
</evidence>
<dbReference type="Pfam" id="PF12730">
    <property type="entry name" value="ABC2_membrane_4"/>
    <property type="match status" value="1"/>
</dbReference>
<proteinExistence type="predicted"/>
<feature type="transmembrane region" description="Helical" evidence="1">
    <location>
        <begin position="244"/>
        <end position="267"/>
    </location>
</feature>
<feature type="transmembrane region" description="Helical" evidence="1">
    <location>
        <begin position="61"/>
        <end position="81"/>
    </location>
</feature>
<protein>
    <submittedName>
        <fullName evidence="2">ABC transporter permease</fullName>
    </submittedName>
</protein>
<dbReference type="InterPro" id="IPR022294">
    <property type="entry name" value="ABC-transptr_permeasesu"/>
</dbReference>
<keyword evidence="1" id="KW-1133">Transmembrane helix</keyword>
<accession>A0ABT7VAG2</accession>
<feature type="transmembrane region" description="Helical" evidence="1">
    <location>
        <begin position="28"/>
        <end position="49"/>
    </location>
</feature>
<reference evidence="3" key="1">
    <citation type="submission" date="2023-06" db="EMBL/GenBank/DDBJ databases">
        <title>Identification and characterization of horizontal gene transfer across gut microbiota members of farm animals based on homology search.</title>
        <authorList>
            <person name="Zeman M."/>
            <person name="Kubasova T."/>
            <person name="Jahodarova E."/>
            <person name="Nykrynova M."/>
            <person name="Rychlik I."/>
        </authorList>
    </citation>
    <scope>NUCLEOTIDE SEQUENCE [LARGE SCALE GENOMIC DNA]</scope>
    <source>
        <strain evidence="3">154_Feed</strain>
    </source>
</reference>
<keyword evidence="3" id="KW-1185">Reference proteome</keyword>
<evidence type="ECO:0000313" key="3">
    <source>
        <dbReference type="Proteomes" id="UP001529421"/>
    </source>
</evidence>
<dbReference type="EMBL" id="JAUDDZ010000012">
    <property type="protein sequence ID" value="MDM8275490.1"/>
    <property type="molecule type" value="Genomic_DNA"/>
</dbReference>
<keyword evidence="1" id="KW-0812">Transmembrane</keyword>
<feature type="transmembrane region" description="Helical" evidence="1">
    <location>
        <begin position="108"/>
        <end position="132"/>
    </location>
</feature>
<feature type="transmembrane region" description="Helical" evidence="1">
    <location>
        <begin position="171"/>
        <end position="193"/>
    </location>
</feature>
<evidence type="ECO:0000313" key="2">
    <source>
        <dbReference type="EMBL" id="MDM8275490.1"/>
    </source>
</evidence>
<keyword evidence="1" id="KW-0472">Membrane</keyword>
<name>A0ABT7VAG2_9ACTN</name>
<dbReference type="CDD" id="cd21808">
    <property type="entry name" value="ABC-2_lan_permease_MutG"/>
    <property type="match status" value="1"/>
</dbReference>
<gene>
    <name evidence="2" type="ORF">QUW28_08320</name>
</gene>
<organism evidence="2 3">
    <name type="scientific">Enorma phocaeensis</name>
    <dbReference type="NCBI Taxonomy" id="1871019"/>
    <lineage>
        <taxon>Bacteria</taxon>
        <taxon>Bacillati</taxon>
        <taxon>Actinomycetota</taxon>
        <taxon>Coriobacteriia</taxon>
        <taxon>Coriobacteriales</taxon>
        <taxon>Coriobacteriaceae</taxon>
        <taxon>Enorma</taxon>
    </lineage>
</organism>
<comment type="caution">
    <text evidence="2">The sequence shown here is derived from an EMBL/GenBank/DDBJ whole genome shotgun (WGS) entry which is preliminary data.</text>
</comment>